<keyword evidence="2" id="KW-1133">Transmembrane helix</keyword>
<dbReference type="PANTHER" id="PTHR12962">
    <property type="entry name" value="CALCIUM-REGULATED HEAT STABLE PROTEIN CRHSP-24-RELATED"/>
    <property type="match status" value="1"/>
</dbReference>
<dbReference type="EMBL" id="BAAAPY010000001">
    <property type="protein sequence ID" value="GAA2069045.1"/>
    <property type="molecule type" value="Genomic_DNA"/>
</dbReference>
<reference evidence="4 5" key="1">
    <citation type="journal article" date="2019" name="Int. J. Syst. Evol. Microbiol.">
        <title>The Global Catalogue of Microorganisms (GCM) 10K type strain sequencing project: providing services to taxonomists for standard genome sequencing and annotation.</title>
        <authorList>
            <consortium name="The Broad Institute Genomics Platform"/>
            <consortium name="The Broad Institute Genome Sequencing Center for Infectious Disease"/>
            <person name="Wu L."/>
            <person name="Ma J."/>
        </authorList>
    </citation>
    <scope>NUCLEOTIDE SEQUENCE [LARGE SCALE GENOMIC DNA]</scope>
    <source>
        <strain evidence="4 5">JCM 15749</strain>
    </source>
</reference>
<evidence type="ECO:0000256" key="1">
    <source>
        <dbReference type="ARBA" id="ARBA00022553"/>
    </source>
</evidence>
<organism evidence="4 5">
    <name type="scientific">Aeromicrobium halocynthiae</name>
    <dbReference type="NCBI Taxonomy" id="560557"/>
    <lineage>
        <taxon>Bacteria</taxon>
        <taxon>Bacillati</taxon>
        <taxon>Actinomycetota</taxon>
        <taxon>Actinomycetes</taxon>
        <taxon>Propionibacteriales</taxon>
        <taxon>Nocardioidaceae</taxon>
        <taxon>Aeromicrobium</taxon>
    </lineage>
</organism>
<feature type="transmembrane region" description="Helical" evidence="2">
    <location>
        <begin position="174"/>
        <end position="194"/>
    </location>
</feature>
<keyword evidence="5" id="KW-1185">Reference proteome</keyword>
<keyword evidence="2" id="KW-0472">Membrane</keyword>
<name>A0ABN2VU95_9ACTN</name>
<evidence type="ECO:0000313" key="4">
    <source>
        <dbReference type="EMBL" id="GAA2069045.1"/>
    </source>
</evidence>
<dbReference type="SUPFAM" id="SSF50249">
    <property type="entry name" value="Nucleic acid-binding proteins"/>
    <property type="match status" value="1"/>
</dbReference>
<protein>
    <recommendedName>
        <fullName evidence="3">CSD domain-containing protein</fullName>
    </recommendedName>
</protein>
<evidence type="ECO:0000259" key="3">
    <source>
        <dbReference type="PROSITE" id="PS51857"/>
    </source>
</evidence>
<evidence type="ECO:0000256" key="2">
    <source>
        <dbReference type="SAM" id="Phobius"/>
    </source>
</evidence>
<proteinExistence type="predicted"/>
<dbReference type="InterPro" id="IPR011129">
    <property type="entry name" value="CSD"/>
</dbReference>
<dbReference type="SMART" id="SM00357">
    <property type="entry name" value="CSP"/>
    <property type="match status" value="1"/>
</dbReference>
<dbReference type="RefSeq" id="WP_344323122.1">
    <property type="nucleotide sequence ID" value="NZ_BAAAPY010000001.1"/>
</dbReference>
<feature type="transmembrane region" description="Helical" evidence="2">
    <location>
        <begin position="84"/>
        <end position="110"/>
    </location>
</feature>
<feature type="domain" description="CSD" evidence="3">
    <location>
        <begin position="5"/>
        <end position="68"/>
    </location>
</feature>
<dbReference type="Gene3D" id="2.40.50.140">
    <property type="entry name" value="Nucleic acid-binding proteins"/>
    <property type="match status" value="1"/>
</dbReference>
<accession>A0ABN2VU95</accession>
<dbReference type="InterPro" id="IPR002059">
    <property type="entry name" value="CSP_DNA-bd"/>
</dbReference>
<dbReference type="Proteomes" id="UP001501480">
    <property type="component" value="Unassembled WGS sequence"/>
</dbReference>
<keyword evidence="1" id="KW-0597">Phosphoprotein</keyword>
<dbReference type="PANTHER" id="PTHR12962:SF1">
    <property type="entry name" value="COLD SHOCK DOMAIN-CONTAINING PROTEIN CG9705"/>
    <property type="match status" value="1"/>
</dbReference>
<sequence>MAPARLSGAIASWDDRRGYGFVASDDGRRLFVHVTDFPSGRRPEVGRRVTYTVDTDAQGRPCAVDVRYVGRGPRARPAPGGTPVAAVLTVVFLLVATAAALLAGVAVGWIGAFVAVSPLTFAVYATDKRAARAGARRTPESTLHLLGLLGGWPGGLAARRLLRHKTVKQPFRRVFGCTVAVNVGLVTTALAMALTRVA</sequence>
<dbReference type="InterPro" id="IPR012340">
    <property type="entry name" value="NA-bd_OB-fold"/>
</dbReference>
<comment type="caution">
    <text evidence="4">The sequence shown here is derived from an EMBL/GenBank/DDBJ whole genome shotgun (WGS) entry which is preliminary data.</text>
</comment>
<dbReference type="InterPro" id="IPR010718">
    <property type="entry name" value="DUF1294"/>
</dbReference>
<gene>
    <name evidence="4" type="ORF">GCM10009821_01480</name>
</gene>
<keyword evidence="2" id="KW-0812">Transmembrane</keyword>
<dbReference type="Pfam" id="PF06961">
    <property type="entry name" value="DUF1294"/>
    <property type="match status" value="1"/>
</dbReference>
<dbReference type="InterPro" id="IPR052069">
    <property type="entry name" value="Ca-reg_mRNA-binding_domain"/>
</dbReference>
<evidence type="ECO:0000313" key="5">
    <source>
        <dbReference type="Proteomes" id="UP001501480"/>
    </source>
</evidence>
<dbReference type="PROSITE" id="PS51857">
    <property type="entry name" value="CSD_2"/>
    <property type="match status" value="1"/>
</dbReference>
<dbReference type="Pfam" id="PF00313">
    <property type="entry name" value="CSD"/>
    <property type="match status" value="1"/>
</dbReference>